<dbReference type="AntiFam" id="ANF00204">
    <property type="entry name" value="Shadow ORF (opposite rpsA)"/>
</dbReference>
<reference evidence="2 3" key="1">
    <citation type="submission" date="2015-09" db="EMBL/GenBank/DDBJ databases">
        <title>Genome announcement of multiple Pseudomonas syringae strains.</title>
        <authorList>
            <person name="Thakur S."/>
            <person name="Wang P.W."/>
            <person name="Gong Y."/>
            <person name="Weir B.S."/>
            <person name="Guttman D.S."/>
        </authorList>
    </citation>
    <scope>NUCLEOTIDE SEQUENCE [LARGE SCALE GENOMIC DNA]</scope>
    <source>
        <strain evidence="2 3">ICMP3956</strain>
    </source>
</reference>
<proteinExistence type="predicted"/>
<accession>A0A0P9XDQ7</accession>
<dbReference type="AlphaFoldDB" id="A0A0P9XDQ7"/>
<evidence type="ECO:0000313" key="2">
    <source>
        <dbReference type="EMBL" id="KPY32444.1"/>
    </source>
</evidence>
<feature type="compositionally biased region" description="Basic and acidic residues" evidence="1">
    <location>
        <begin position="10"/>
        <end position="26"/>
    </location>
</feature>
<protein>
    <submittedName>
        <fullName evidence="2">Uncharacterized protein</fullName>
    </submittedName>
</protein>
<evidence type="ECO:0000256" key="1">
    <source>
        <dbReference type="SAM" id="MobiDB-lite"/>
    </source>
</evidence>
<dbReference type="EMBL" id="LJRC01000233">
    <property type="protein sequence ID" value="KPY32444.1"/>
    <property type="molecule type" value="Genomic_DNA"/>
</dbReference>
<comment type="caution">
    <text evidence="2">The sequence shown here is derived from an EMBL/GenBank/DDBJ whole genome shotgun (WGS) entry which is preliminary data.</text>
</comment>
<dbReference type="Proteomes" id="UP000050562">
    <property type="component" value="Unassembled WGS sequence"/>
</dbReference>
<evidence type="ECO:0000313" key="3">
    <source>
        <dbReference type="Proteomes" id="UP000050562"/>
    </source>
</evidence>
<gene>
    <name evidence="2" type="ORF">ALO52_05171</name>
</gene>
<sequence length="586" mass="64201">MEGRRHHLRSVIEGRNDSKDGHEKGRPKSPFLMVKQNSVLFFHLRTQQVTNSGRTSAFSCFRLATQALNGFFLVFNVFRLDGQADYAALAVNADDLGFDLFAFFQNVTCVFNAVTADFGGFEGRFDVVGQSDDGAFGVNFFNDTANDSAFVIDSDVLGERIAFQLLDTQRDALTLWINRQDHGVELVALLEATYGFFAHFVPGDVGQVNQTVDAAVQTNEDTEIGDRLDGAGDLVALVELAREIFPRVRFALLDAQGDTTTLFVDVQNHDFHFVANLNDFGWVDVLVGPVHFGNVYQAFHAFFQLCEAAVVGQVGYTRGNAGAFRVTSLDSNPWVFAQLLQTQGNTIALAIVLQGLHIDLVANVDDFGWMLDTLPGHVGNVQQAIDATQIDECAVIGEVLDDTFDLLTFLQGLEQSFALGTVLGFQDTATGNDNVVALLVQLDDLELELFAFQVGRVAHRANVNQRTRQERTDAVNVDSEAAFNLTVDNALDHFFSCESCFQNNPALGALGFFAGQLGFAKAVFDRVQRNVHFVTDLDGQLASVVVELLERDDALGLQASVYSYPIAVDVDNDTGNDCARLKVQGL</sequence>
<feature type="region of interest" description="Disordered" evidence="1">
    <location>
        <begin position="1"/>
        <end position="29"/>
    </location>
</feature>
<name>A0A0P9XDQ7_9PSED</name>
<organism evidence="2 3">
    <name type="scientific">Pseudomonas syringae pv. primulae</name>
    <dbReference type="NCBI Taxonomy" id="251707"/>
    <lineage>
        <taxon>Bacteria</taxon>
        <taxon>Pseudomonadati</taxon>
        <taxon>Pseudomonadota</taxon>
        <taxon>Gammaproteobacteria</taxon>
        <taxon>Pseudomonadales</taxon>
        <taxon>Pseudomonadaceae</taxon>
        <taxon>Pseudomonas</taxon>
    </lineage>
</organism>